<name>A0A9N9PYM8_9HELO</name>
<dbReference type="Pfam" id="PF00076">
    <property type="entry name" value="RRM_1"/>
    <property type="match status" value="2"/>
</dbReference>
<organism evidence="5 6">
    <name type="scientific">Hymenoscyphus fraxineus</name>
    <dbReference type="NCBI Taxonomy" id="746836"/>
    <lineage>
        <taxon>Eukaryota</taxon>
        <taxon>Fungi</taxon>
        <taxon>Dikarya</taxon>
        <taxon>Ascomycota</taxon>
        <taxon>Pezizomycotina</taxon>
        <taxon>Leotiomycetes</taxon>
        <taxon>Helotiales</taxon>
        <taxon>Helotiaceae</taxon>
        <taxon>Hymenoscyphus</taxon>
    </lineage>
</organism>
<dbReference type="InterPro" id="IPR035979">
    <property type="entry name" value="RBD_domain_sf"/>
</dbReference>
<proteinExistence type="predicted"/>
<feature type="compositionally biased region" description="Polar residues" evidence="3">
    <location>
        <begin position="112"/>
        <end position="122"/>
    </location>
</feature>
<sequence>MSARASAAMSVANDEVASQASATESDLPRSPNLLFTGGVPISGFAELTLDDEEAVEVKSTPSGRYSASKTKSKGYSPSSDRQSYRPPFVLKGNQALNDDPFSSPTRRVGSQAAESNQRTPTGPRTKHGAAKEDWRTASNSDSDAEISSPTRDKVERSTKRGNKSPGPKSSLVIQEYVSESPGSECAAYGTINTENAQSVFPPSCCVFVANLLQSESEESLQVAVTQVFREFGPVYVKIRRDAKHMPFAFCQYTNPEDAERAIREGRGSLIKGRPCRCEKAKAHRESSPFSTPERIAQGFEGLFYVERKYGTAVSPKEVRELLEGFGAITVCYTASNVERSSLNFNEGVIVEFEMYDEGQAAFAAFRNHDLYKIHAIAGIASPTKPQKSPASSADRAYLENYENDRCSIFIGNLPVGTTEAQVTQLFEHYGAIENIMLREAQSKFSAQEKFCFAFVKFTSPISVTRAIPGKNGFSFGGKILRVSQKDPFGAAQKSRASHNRESSTGSFQSPIHRNRNNSTASAMAQISPAQFGSPYGTQFSPFYGTQSTGTLFTDGNGQFYTSPSTAPAYPSGYGATFSPFGYSLAGSPAYTTQASSSGTSGSPGHQQSYYSFGYPYNYAASGIAPAPSYGMYAPSQHGSSIAPLYSSDYSPAAMTGSPSTTLGPKERSSTPNSVSHATTDERR</sequence>
<evidence type="ECO:0000259" key="4">
    <source>
        <dbReference type="PROSITE" id="PS50102"/>
    </source>
</evidence>
<evidence type="ECO:0000313" key="6">
    <source>
        <dbReference type="Proteomes" id="UP000696280"/>
    </source>
</evidence>
<feature type="region of interest" description="Disordered" evidence="3">
    <location>
        <begin position="651"/>
        <end position="683"/>
    </location>
</feature>
<evidence type="ECO:0000256" key="2">
    <source>
        <dbReference type="PROSITE-ProRule" id="PRU00176"/>
    </source>
</evidence>
<dbReference type="SUPFAM" id="SSF54928">
    <property type="entry name" value="RNA-binding domain, RBD"/>
    <property type="match status" value="2"/>
</dbReference>
<dbReference type="EMBL" id="CAJVRL010000085">
    <property type="protein sequence ID" value="CAG8958852.1"/>
    <property type="molecule type" value="Genomic_DNA"/>
</dbReference>
<dbReference type="InterPro" id="IPR000504">
    <property type="entry name" value="RRM_dom"/>
</dbReference>
<feature type="region of interest" description="Disordered" evidence="3">
    <location>
        <begin position="48"/>
        <end position="171"/>
    </location>
</feature>
<dbReference type="InterPro" id="IPR012677">
    <property type="entry name" value="Nucleotide-bd_a/b_plait_sf"/>
</dbReference>
<dbReference type="OrthoDB" id="410044at2759"/>
<feature type="compositionally biased region" description="Polar residues" evidence="3">
    <location>
        <begin position="59"/>
        <end position="81"/>
    </location>
</feature>
<gene>
    <name evidence="5" type="ORF">HYFRA_00011805</name>
</gene>
<feature type="compositionally biased region" description="Polar residues" evidence="3">
    <location>
        <begin position="94"/>
        <end position="105"/>
    </location>
</feature>
<dbReference type="PANTHER" id="PTHR10352">
    <property type="entry name" value="EUKARYOTIC TRANSLATION INITIATION FACTOR 3 SUBUNIT G"/>
    <property type="match status" value="1"/>
</dbReference>
<comment type="caution">
    <text evidence="5">The sequence shown here is derived from an EMBL/GenBank/DDBJ whole genome shotgun (WGS) entry which is preliminary data.</text>
</comment>
<feature type="region of interest" description="Disordered" evidence="3">
    <location>
        <begin position="1"/>
        <end position="36"/>
    </location>
</feature>
<evidence type="ECO:0000256" key="1">
    <source>
        <dbReference type="ARBA" id="ARBA00022884"/>
    </source>
</evidence>
<feature type="domain" description="RRM" evidence="4">
    <location>
        <begin position="204"/>
        <end position="282"/>
    </location>
</feature>
<dbReference type="CDD" id="cd00590">
    <property type="entry name" value="RRM_SF"/>
    <property type="match status" value="1"/>
</dbReference>
<keyword evidence="6" id="KW-1185">Reference proteome</keyword>
<dbReference type="GO" id="GO:0003723">
    <property type="term" value="F:RNA binding"/>
    <property type="evidence" value="ECO:0007669"/>
    <property type="project" value="UniProtKB-UniRule"/>
</dbReference>
<feature type="compositionally biased region" description="Polar residues" evidence="3">
    <location>
        <begin position="136"/>
        <end position="149"/>
    </location>
</feature>
<dbReference type="PROSITE" id="PS50102">
    <property type="entry name" value="RRM"/>
    <property type="match status" value="2"/>
</dbReference>
<evidence type="ECO:0000256" key="3">
    <source>
        <dbReference type="SAM" id="MobiDB-lite"/>
    </source>
</evidence>
<dbReference type="Gene3D" id="3.30.70.330">
    <property type="match status" value="2"/>
</dbReference>
<keyword evidence="1 2" id="KW-0694">RNA-binding</keyword>
<reference evidence="5" key="1">
    <citation type="submission" date="2021-07" db="EMBL/GenBank/DDBJ databases">
        <authorList>
            <person name="Durling M."/>
        </authorList>
    </citation>
    <scope>NUCLEOTIDE SEQUENCE</scope>
</reference>
<protein>
    <recommendedName>
        <fullName evidence="4">RRM domain-containing protein</fullName>
    </recommendedName>
</protein>
<feature type="region of interest" description="Disordered" evidence="3">
    <location>
        <begin position="490"/>
        <end position="521"/>
    </location>
</feature>
<dbReference type="Proteomes" id="UP000696280">
    <property type="component" value="Unassembled WGS sequence"/>
</dbReference>
<feature type="compositionally biased region" description="Low complexity" evidence="3">
    <location>
        <begin position="1"/>
        <end position="12"/>
    </location>
</feature>
<evidence type="ECO:0000313" key="5">
    <source>
        <dbReference type="EMBL" id="CAG8958852.1"/>
    </source>
</evidence>
<dbReference type="FunFam" id="3.30.70.330:FF:000736">
    <property type="entry name" value="Polyadenylate-binding protein, putative"/>
    <property type="match status" value="1"/>
</dbReference>
<dbReference type="SMART" id="SM00360">
    <property type="entry name" value="RRM"/>
    <property type="match status" value="2"/>
</dbReference>
<accession>A0A9N9PYM8</accession>
<feature type="compositionally biased region" description="Polar residues" evidence="3">
    <location>
        <begin position="502"/>
        <end position="521"/>
    </location>
</feature>
<feature type="domain" description="RRM" evidence="4">
    <location>
        <begin position="406"/>
        <end position="487"/>
    </location>
</feature>
<dbReference type="AlphaFoldDB" id="A0A9N9PYM8"/>